<dbReference type="Gene3D" id="1.10.10.60">
    <property type="entry name" value="Homeodomain-like"/>
    <property type="match status" value="1"/>
</dbReference>
<dbReference type="InterPro" id="IPR009057">
    <property type="entry name" value="Homeodomain-like_sf"/>
</dbReference>
<keyword evidence="5" id="KW-0238">DNA-binding</keyword>
<evidence type="ECO:0000256" key="6">
    <source>
        <dbReference type="ARBA" id="ARBA00023242"/>
    </source>
</evidence>
<dbReference type="GO" id="GO:0000122">
    <property type="term" value="P:negative regulation of transcription by RNA polymerase II"/>
    <property type="evidence" value="ECO:0007669"/>
    <property type="project" value="TreeGrafter"/>
</dbReference>
<dbReference type="GO" id="GO:0042826">
    <property type="term" value="F:histone deacetylase binding"/>
    <property type="evidence" value="ECO:0007669"/>
    <property type="project" value="TreeGrafter"/>
</dbReference>
<name>A0A7R9KH54_9ACAR</name>
<evidence type="ECO:0000256" key="7">
    <source>
        <dbReference type="SAM" id="MobiDB-lite"/>
    </source>
</evidence>
<keyword evidence="3" id="KW-0863">Zinc-finger</keyword>
<dbReference type="PANTHER" id="PTHR10865">
    <property type="entry name" value="METASTASIS-ASSOCIATED PROTEIN AND MESODERM INDUCTION EARLY RESPONSE PROTEIN"/>
    <property type="match status" value="1"/>
</dbReference>
<dbReference type="FunFam" id="1.10.10.60:FF:000012">
    <property type="entry name" value="Metastasis-associated 1 family, member 3"/>
    <property type="match status" value="1"/>
</dbReference>
<dbReference type="OrthoDB" id="6421374at2759"/>
<feature type="region of interest" description="Disordered" evidence="7">
    <location>
        <begin position="114"/>
        <end position="167"/>
    </location>
</feature>
<dbReference type="EMBL" id="OC855924">
    <property type="protein sequence ID" value="CAD7622897.1"/>
    <property type="molecule type" value="Genomic_DNA"/>
</dbReference>
<organism evidence="10">
    <name type="scientific">Medioppia subpectinata</name>
    <dbReference type="NCBI Taxonomy" id="1979941"/>
    <lineage>
        <taxon>Eukaryota</taxon>
        <taxon>Metazoa</taxon>
        <taxon>Ecdysozoa</taxon>
        <taxon>Arthropoda</taxon>
        <taxon>Chelicerata</taxon>
        <taxon>Arachnida</taxon>
        <taxon>Acari</taxon>
        <taxon>Acariformes</taxon>
        <taxon>Sarcoptiformes</taxon>
        <taxon>Oribatida</taxon>
        <taxon>Brachypylina</taxon>
        <taxon>Oppioidea</taxon>
        <taxon>Oppiidae</taxon>
        <taxon>Medioppia</taxon>
    </lineage>
</organism>
<evidence type="ECO:0000256" key="1">
    <source>
        <dbReference type="ARBA" id="ARBA00004123"/>
    </source>
</evidence>
<accession>A0A7R9KH54</accession>
<keyword evidence="6" id="KW-0539">Nucleus</keyword>
<dbReference type="Pfam" id="PF01448">
    <property type="entry name" value="ELM2"/>
    <property type="match status" value="1"/>
</dbReference>
<dbReference type="GO" id="GO:0016581">
    <property type="term" value="C:NuRD complex"/>
    <property type="evidence" value="ECO:0007669"/>
    <property type="project" value="TreeGrafter"/>
</dbReference>
<feature type="domain" description="SANT" evidence="9">
    <location>
        <begin position="212"/>
        <end position="249"/>
    </location>
</feature>
<feature type="domain" description="ELM2" evidence="8">
    <location>
        <begin position="44"/>
        <end position="106"/>
    </location>
</feature>
<dbReference type="GO" id="GO:0003713">
    <property type="term" value="F:transcription coactivator activity"/>
    <property type="evidence" value="ECO:0007669"/>
    <property type="project" value="TreeGrafter"/>
</dbReference>
<dbReference type="SMART" id="SM01189">
    <property type="entry name" value="ELM2"/>
    <property type="match status" value="1"/>
</dbReference>
<comment type="subcellular location">
    <subcellularLocation>
        <location evidence="1">Nucleus</location>
    </subcellularLocation>
</comment>
<dbReference type="InterPro" id="IPR017884">
    <property type="entry name" value="SANT_dom"/>
</dbReference>
<dbReference type="GO" id="GO:0008270">
    <property type="term" value="F:zinc ion binding"/>
    <property type="evidence" value="ECO:0007669"/>
    <property type="project" value="UniProtKB-KW"/>
</dbReference>
<dbReference type="GO" id="GO:0003677">
    <property type="term" value="F:DNA binding"/>
    <property type="evidence" value="ECO:0007669"/>
    <property type="project" value="UniProtKB-KW"/>
</dbReference>
<dbReference type="Proteomes" id="UP000759131">
    <property type="component" value="Unassembled WGS sequence"/>
</dbReference>
<keyword evidence="2" id="KW-0479">Metal-binding</keyword>
<evidence type="ECO:0000256" key="2">
    <source>
        <dbReference type="ARBA" id="ARBA00022723"/>
    </source>
</evidence>
<dbReference type="PROSITE" id="PS51156">
    <property type="entry name" value="ELM2"/>
    <property type="match status" value="1"/>
</dbReference>
<dbReference type="PANTHER" id="PTHR10865:SF29">
    <property type="entry name" value="METASTASIS ASSOCIATED 1-LIKE, ISOFORM D"/>
    <property type="match status" value="1"/>
</dbReference>
<dbReference type="EMBL" id="CAJPIZ010001349">
    <property type="protein sequence ID" value="CAG2103327.1"/>
    <property type="molecule type" value="Genomic_DNA"/>
</dbReference>
<evidence type="ECO:0000256" key="4">
    <source>
        <dbReference type="ARBA" id="ARBA00022833"/>
    </source>
</evidence>
<evidence type="ECO:0000256" key="3">
    <source>
        <dbReference type="ARBA" id="ARBA00022771"/>
    </source>
</evidence>
<evidence type="ECO:0000313" key="10">
    <source>
        <dbReference type="EMBL" id="CAD7622897.1"/>
    </source>
</evidence>
<dbReference type="InterPro" id="IPR040138">
    <property type="entry name" value="MIER/MTA"/>
</dbReference>
<keyword evidence="4" id="KW-0862">Zinc</keyword>
<evidence type="ECO:0000259" key="9">
    <source>
        <dbReference type="PROSITE" id="PS51293"/>
    </source>
</evidence>
<protein>
    <submittedName>
        <fullName evidence="10">Uncharacterized protein</fullName>
    </submittedName>
</protein>
<dbReference type="InterPro" id="IPR000949">
    <property type="entry name" value="ELM2_dom"/>
</dbReference>
<dbReference type="GO" id="GO:0003714">
    <property type="term" value="F:transcription corepressor activity"/>
    <property type="evidence" value="ECO:0007669"/>
    <property type="project" value="TreeGrafter"/>
</dbReference>
<keyword evidence="11" id="KW-1185">Reference proteome</keyword>
<proteinExistence type="predicted"/>
<reference evidence="10" key="1">
    <citation type="submission" date="2020-11" db="EMBL/GenBank/DDBJ databases">
        <authorList>
            <person name="Tran Van P."/>
        </authorList>
    </citation>
    <scope>NUCLEOTIDE SEQUENCE</scope>
</reference>
<dbReference type="PROSITE" id="PS51293">
    <property type="entry name" value="SANT"/>
    <property type="match status" value="1"/>
</dbReference>
<sequence length="282" mass="31519">MAIVYRFALASSAGYAVQRVFEPRVGDADFDAYWEEEARNPNRNRIRIGRQYQATVPPILKQGESDGRNLEELETLRWKSDNELTDQQLDEYLSVAKAVGLFARAIDKNYVENNSVNSDSHKEPENSSETNPNNTSNENTENCDKSDDKTKDDSSASGSTSTLKDHNIQNTLKGLSEFVSSHHPSHHTTGCRVETIPEAVNPSESANNLTNQLSAEWNQNEMKLFSRALEVCGKNFGAIKKDFLPWKSVKSMLSHALPFAPLASFDKFIPPLTALGLLLLKR</sequence>
<dbReference type="SUPFAM" id="SSF46689">
    <property type="entry name" value="Homeodomain-like"/>
    <property type="match status" value="1"/>
</dbReference>
<evidence type="ECO:0000256" key="5">
    <source>
        <dbReference type="ARBA" id="ARBA00023125"/>
    </source>
</evidence>
<dbReference type="Gene3D" id="4.10.1240.50">
    <property type="match status" value="1"/>
</dbReference>
<feature type="compositionally biased region" description="Low complexity" evidence="7">
    <location>
        <begin position="127"/>
        <end position="140"/>
    </location>
</feature>
<evidence type="ECO:0000313" key="11">
    <source>
        <dbReference type="Proteomes" id="UP000759131"/>
    </source>
</evidence>
<feature type="compositionally biased region" description="Basic and acidic residues" evidence="7">
    <location>
        <begin position="142"/>
        <end position="154"/>
    </location>
</feature>
<evidence type="ECO:0000259" key="8">
    <source>
        <dbReference type="PROSITE" id="PS51156"/>
    </source>
</evidence>
<gene>
    <name evidence="10" type="ORF">OSB1V03_LOCUS3360</name>
</gene>
<dbReference type="AlphaFoldDB" id="A0A7R9KH54"/>